<keyword evidence="1" id="KW-0812">Transmembrane</keyword>
<keyword evidence="3" id="KW-1185">Reference proteome</keyword>
<protein>
    <recommendedName>
        <fullName evidence="4">DUF2178 domain-containing protein</fullName>
    </recommendedName>
</protein>
<dbReference type="EMBL" id="FQXD01000022">
    <property type="protein sequence ID" value="SHH95791.1"/>
    <property type="molecule type" value="Genomic_DNA"/>
</dbReference>
<evidence type="ECO:0000256" key="1">
    <source>
        <dbReference type="SAM" id="Phobius"/>
    </source>
</evidence>
<dbReference type="AlphaFoldDB" id="A0A1M5X7M3"/>
<keyword evidence="1" id="KW-1133">Transmembrane helix</keyword>
<feature type="transmembrane region" description="Helical" evidence="1">
    <location>
        <begin position="7"/>
        <end position="31"/>
    </location>
</feature>
<gene>
    <name evidence="2" type="ORF">SAMN05421807_12233</name>
</gene>
<sequence>MRLKWVFFINVLLLLLAAWGFIPIYSFAMHVANVIKGESTGEWINITPTIIFLFICIGVGNLMYRHNAKKHKRMLLKLFMPAEFSEQDEREKMINAHACRKVYLFMPLIFGIILFLMGLYPFLADTFPSYPMLLLFIFPIAQITIYYLSVRNKF</sequence>
<feature type="transmembrane region" description="Helical" evidence="1">
    <location>
        <begin position="43"/>
        <end position="64"/>
    </location>
</feature>
<reference evidence="3" key="1">
    <citation type="submission" date="2016-11" db="EMBL/GenBank/DDBJ databases">
        <authorList>
            <person name="Varghese N."/>
            <person name="Submissions S."/>
        </authorList>
    </citation>
    <scope>NUCLEOTIDE SEQUENCE [LARGE SCALE GENOMIC DNA]</scope>
    <source>
        <strain evidence="3">CGMCC 1.6496</strain>
    </source>
</reference>
<evidence type="ECO:0000313" key="2">
    <source>
        <dbReference type="EMBL" id="SHH95791.1"/>
    </source>
</evidence>
<evidence type="ECO:0000313" key="3">
    <source>
        <dbReference type="Proteomes" id="UP000184079"/>
    </source>
</evidence>
<dbReference type="OrthoDB" id="2988123at2"/>
<keyword evidence="1" id="KW-0472">Membrane</keyword>
<evidence type="ECO:0008006" key="4">
    <source>
        <dbReference type="Google" id="ProtNLM"/>
    </source>
</evidence>
<name>A0A1M5X7M3_9BACI</name>
<accession>A0A1M5X7M3</accession>
<proteinExistence type="predicted"/>
<dbReference type="Proteomes" id="UP000184079">
    <property type="component" value="Unassembled WGS sequence"/>
</dbReference>
<organism evidence="2 3">
    <name type="scientific">Virgibacillus chiguensis</name>
    <dbReference type="NCBI Taxonomy" id="411959"/>
    <lineage>
        <taxon>Bacteria</taxon>
        <taxon>Bacillati</taxon>
        <taxon>Bacillota</taxon>
        <taxon>Bacilli</taxon>
        <taxon>Bacillales</taxon>
        <taxon>Bacillaceae</taxon>
        <taxon>Virgibacillus</taxon>
    </lineage>
</organism>
<dbReference type="RefSeq" id="WP_073012941.1">
    <property type="nucleotide sequence ID" value="NZ_FQXD01000022.1"/>
</dbReference>
<feature type="transmembrane region" description="Helical" evidence="1">
    <location>
        <begin position="102"/>
        <end position="123"/>
    </location>
</feature>
<feature type="transmembrane region" description="Helical" evidence="1">
    <location>
        <begin position="129"/>
        <end position="148"/>
    </location>
</feature>